<keyword evidence="1 6" id="KW-0285">Flavoprotein</keyword>
<proteinExistence type="inferred from homology"/>
<feature type="binding site" evidence="6">
    <location>
        <position position="224"/>
    </location>
    <ligand>
        <name>FMN</name>
        <dbReference type="ChEBI" id="CHEBI:58210"/>
    </ligand>
</feature>
<organism evidence="8 9">
    <name type="scientific">Rhodococcus koreensis</name>
    <dbReference type="NCBI Taxonomy" id="99653"/>
    <lineage>
        <taxon>Bacteria</taxon>
        <taxon>Bacillati</taxon>
        <taxon>Actinomycetota</taxon>
        <taxon>Actinomycetes</taxon>
        <taxon>Mycobacteriales</taxon>
        <taxon>Nocardiaceae</taxon>
        <taxon>Rhodococcus</taxon>
    </lineage>
</organism>
<dbReference type="CDD" id="cd01095">
    <property type="entry name" value="Nitrilotriacetate_monoxgenase"/>
    <property type="match status" value="1"/>
</dbReference>
<dbReference type="InterPro" id="IPR036661">
    <property type="entry name" value="Luciferase-like_sf"/>
</dbReference>
<keyword evidence="3" id="KW-0560">Oxidoreductase</keyword>
<feature type="binding site" evidence="6">
    <location>
        <position position="99"/>
    </location>
    <ligand>
        <name>FMN</name>
        <dbReference type="ChEBI" id="CHEBI:58210"/>
    </ligand>
</feature>
<feature type="binding site" evidence="6">
    <location>
        <position position="59"/>
    </location>
    <ligand>
        <name>FMN</name>
        <dbReference type="ChEBI" id="CHEBI:58210"/>
    </ligand>
</feature>
<dbReference type="GO" id="GO:0016705">
    <property type="term" value="F:oxidoreductase activity, acting on paired donors, with incorporation or reduction of molecular oxygen"/>
    <property type="evidence" value="ECO:0007669"/>
    <property type="project" value="InterPro"/>
</dbReference>
<dbReference type="PANTHER" id="PTHR30011">
    <property type="entry name" value="ALKANESULFONATE MONOOXYGENASE-RELATED"/>
    <property type="match status" value="1"/>
</dbReference>
<evidence type="ECO:0000256" key="1">
    <source>
        <dbReference type="ARBA" id="ARBA00022630"/>
    </source>
</evidence>
<accession>A0A1H4KV72</accession>
<gene>
    <name evidence="8" type="ORF">SAMN04490239_0902</name>
</gene>
<dbReference type="Gene3D" id="3.20.20.30">
    <property type="entry name" value="Luciferase-like domain"/>
    <property type="match status" value="1"/>
</dbReference>
<reference evidence="9" key="1">
    <citation type="submission" date="2016-10" db="EMBL/GenBank/DDBJ databases">
        <authorList>
            <person name="Varghese N."/>
            <person name="Submissions S."/>
        </authorList>
    </citation>
    <scope>NUCLEOTIDE SEQUENCE [LARGE SCALE GENOMIC DNA]</scope>
    <source>
        <strain evidence="9">DSM 44498</strain>
    </source>
</reference>
<dbReference type="PANTHER" id="PTHR30011:SF16">
    <property type="entry name" value="C2H2 FINGER DOMAIN TRANSCRIPTION FACTOR (EUROFUNG)-RELATED"/>
    <property type="match status" value="1"/>
</dbReference>
<dbReference type="GO" id="GO:0004497">
    <property type="term" value="F:monooxygenase activity"/>
    <property type="evidence" value="ECO:0007669"/>
    <property type="project" value="UniProtKB-KW"/>
</dbReference>
<dbReference type="Proteomes" id="UP000183561">
    <property type="component" value="Unassembled WGS sequence"/>
</dbReference>
<sequence>MSNPQRELHFGLMFWATGTHTAGWRYPGAKSDGAFDIGFIQDVTRLVEDAKFDFLFLGDRLATDPKLAKTNPAQMSRMEPFTVAGAIAAATSHIGIAVTANPTYYDPFTIARLTASLDHLSGGRAAWNLVTGADGAAAFNFSRDGHWDTEKRYDWADEFVDVVRALWDSWDDDAFLRDKAGGRYIDETKLHAIDHVGEHFSVRGPLNVARPPQGQVILLHAGTSDRSRELGAREADVIFAGQPNLEAAKEYYADVKGRAARYGRTEHEIQILPGLSVVVAPTTEEAVKIYDRLNALLPLDPENETVDSVRFGGLGEGLKRNLASVSQVLGVDVTGHGYHDSVAQEVFDRSGSEGRKIFEGITETTRRTVQGAAPITYFDLINGITVGTRTVVGNATEVADHIQYWFEERAADGFNIFPDFVPGSVQAFTELVVPELQRRGLYRTEYGGKTFRDHLGLDRPANRNRGLSA</sequence>
<dbReference type="RefSeq" id="WP_072948195.1">
    <property type="nucleotide sequence ID" value="NZ_FNSV01000005.1"/>
</dbReference>
<evidence type="ECO:0000313" key="9">
    <source>
        <dbReference type="Proteomes" id="UP000183561"/>
    </source>
</evidence>
<dbReference type="InterPro" id="IPR011251">
    <property type="entry name" value="Luciferase-like_dom"/>
</dbReference>
<dbReference type="SUPFAM" id="SSF51679">
    <property type="entry name" value="Bacterial luciferase-like"/>
    <property type="match status" value="1"/>
</dbReference>
<name>A0A1H4KV72_9NOCA</name>
<dbReference type="InterPro" id="IPR051260">
    <property type="entry name" value="Diverse_substr_monoxygenases"/>
</dbReference>
<feature type="binding site" evidence="6">
    <location>
        <position position="153"/>
    </location>
    <ligand>
        <name>FMN</name>
        <dbReference type="ChEBI" id="CHEBI:58210"/>
    </ligand>
</feature>
<evidence type="ECO:0000256" key="5">
    <source>
        <dbReference type="ARBA" id="ARBA00033748"/>
    </source>
</evidence>
<keyword evidence="9" id="KW-1185">Reference proteome</keyword>
<dbReference type="Pfam" id="PF00296">
    <property type="entry name" value="Bac_luciferase"/>
    <property type="match status" value="1"/>
</dbReference>
<comment type="similarity">
    <text evidence="5">Belongs to the NtaA/SnaA/DszA monooxygenase family.</text>
</comment>
<evidence type="ECO:0000256" key="3">
    <source>
        <dbReference type="ARBA" id="ARBA00023002"/>
    </source>
</evidence>
<evidence type="ECO:0000256" key="4">
    <source>
        <dbReference type="ARBA" id="ARBA00023033"/>
    </source>
</evidence>
<keyword evidence="4 8" id="KW-0503">Monooxygenase</keyword>
<dbReference type="InterPro" id="IPR016215">
    <property type="entry name" value="NTA_MOA"/>
</dbReference>
<protein>
    <submittedName>
        <fullName evidence="8">FMN-dependent oxidoreductase, nitrilotriacetate monooxygenase family</fullName>
    </submittedName>
</protein>
<keyword evidence="2 6" id="KW-0288">FMN</keyword>
<dbReference type="PIRSF" id="PIRSF000337">
    <property type="entry name" value="NTA_MOA"/>
    <property type="match status" value="1"/>
</dbReference>
<evidence type="ECO:0000313" key="8">
    <source>
        <dbReference type="EMBL" id="SEB62015.1"/>
    </source>
</evidence>
<evidence type="ECO:0000259" key="7">
    <source>
        <dbReference type="Pfam" id="PF00296"/>
    </source>
</evidence>
<dbReference type="EMBL" id="FNSV01000005">
    <property type="protein sequence ID" value="SEB62015.1"/>
    <property type="molecule type" value="Genomic_DNA"/>
</dbReference>
<feature type="domain" description="Luciferase-like" evidence="7">
    <location>
        <begin position="20"/>
        <end position="409"/>
    </location>
</feature>
<evidence type="ECO:0000256" key="6">
    <source>
        <dbReference type="PIRSR" id="PIRSR000337-1"/>
    </source>
</evidence>
<dbReference type="AlphaFoldDB" id="A0A1H4KV72"/>
<evidence type="ECO:0000256" key="2">
    <source>
        <dbReference type="ARBA" id="ARBA00022643"/>
    </source>
</evidence>
<dbReference type="NCBIfam" id="TIGR03860">
    <property type="entry name" value="FMN_nitrolo"/>
    <property type="match status" value="1"/>
</dbReference>
<dbReference type="OrthoDB" id="8320141at2"/>